<proteinExistence type="predicted"/>
<evidence type="ECO:0000313" key="1">
    <source>
        <dbReference type="EMBL" id="REH46969.1"/>
    </source>
</evidence>
<dbReference type="InterPro" id="IPR032710">
    <property type="entry name" value="NTF2-like_dom_sf"/>
</dbReference>
<dbReference type="Proteomes" id="UP000256269">
    <property type="component" value="Unassembled WGS sequence"/>
</dbReference>
<accession>A0A3E0HKI5</accession>
<protein>
    <recommendedName>
        <fullName evidence="3">SnoaL-like protein</fullName>
    </recommendedName>
</protein>
<dbReference type="EMBL" id="QUNO01000006">
    <property type="protein sequence ID" value="REH46969.1"/>
    <property type="molecule type" value="Genomic_DNA"/>
</dbReference>
<dbReference type="Gene3D" id="3.10.450.50">
    <property type="match status" value="2"/>
</dbReference>
<dbReference type="AlphaFoldDB" id="A0A3E0HKI5"/>
<sequence length="245" mass="27360">MDNEKRMIVWCRMWNEDPSLAHELMTDGCVQWSNRKEGLDTVVGPDEQERFVTDYRARHVNLFTPRVLVDAGDQFAYLWDVRTPEGQVRTGLDVNVLSDDRIHENWTFVGERHCDQPDPEPAAAGLTDPDAIERLARCWVQLRNGQAELAQELVTSDFALFYGESSAGDVNGQAELAALVEKKAAPAIAIHRHPVIDLARGSVAFLWTAEATEDGVAVGGVDLLTAREGRIARAWSLTGIRAFRY</sequence>
<organism evidence="1 2">
    <name type="scientific">Kutzneria buriramensis</name>
    <dbReference type="NCBI Taxonomy" id="1045776"/>
    <lineage>
        <taxon>Bacteria</taxon>
        <taxon>Bacillati</taxon>
        <taxon>Actinomycetota</taxon>
        <taxon>Actinomycetes</taxon>
        <taxon>Pseudonocardiales</taxon>
        <taxon>Pseudonocardiaceae</taxon>
        <taxon>Kutzneria</taxon>
    </lineage>
</organism>
<gene>
    <name evidence="1" type="ORF">BCF44_106133</name>
</gene>
<evidence type="ECO:0008006" key="3">
    <source>
        <dbReference type="Google" id="ProtNLM"/>
    </source>
</evidence>
<evidence type="ECO:0000313" key="2">
    <source>
        <dbReference type="Proteomes" id="UP000256269"/>
    </source>
</evidence>
<keyword evidence="2" id="KW-1185">Reference proteome</keyword>
<name>A0A3E0HKI5_9PSEU</name>
<dbReference type="SUPFAM" id="SSF54427">
    <property type="entry name" value="NTF2-like"/>
    <property type="match status" value="2"/>
</dbReference>
<comment type="caution">
    <text evidence="1">The sequence shown here is derived from an EMBL/GenBank/DDBJ whole genome shotgun (WGS) entry which is preliminary data.</text>
</comment>
<reference evidence="1 2" key="1">
    <citation type="submission" date="2018-08" db="EMBL/GenBank/DDBJ databases">
        <title>Genomic Encyclopedia of Archaeal and Bacterial Type Strains, Phase II (KMG-II): from individual species to whole genera.</title>
        <authorList>
            <person name="Goeker M."/>
        </authorList>
    </citation>
    <scope>NUCLEOTIDE SEQUENCE [LARGE SCALE GENOMIC DNA]</scope>
    <source>
        <strain evidence="1 2">DSM 45791</strain>
    </source>
</reference>